<dbReference type="InterPro" id="IPR028098">
    <property type="entry name" value="Glyco_trans_4-like_N"/>
</dbReference>
<dbReference type="GO" id="GO:0046524">
    <property type="term" value="F:sucrose-phosphate synthase activity"/>
    <property type="evidence" value="ECO:0007669"/>
    <property type="project" value="UniProtKB-EC"/>
</dbReference>
<feature type="domain" description="Glycosyltransferase subfamily 4-like N-terminal" evidence="7">
    <location>
        <begin position="26"/>
        <end position="208"/>
    </location>
</feature>
<evidence type="ECO:0000256" key="2">
    <source>
        <dbReference type="ARBA" id="ARBA00012536"/>
    </source>
</evidence>
<keyword evidence="3" id="KW-0328">Glycosyltransferase</keyword>
<evidence type="ECO:0000313" key="8">
    <source>
        <dbReference type="EMBL" id="NVN29856.1"/>
    </source>
</evidence>
<evidence type="ECO:0000259" key="7">
    <source>
        <dbReference type="Pfam" id="PF13439"/>
    </source>
</evidence>
<dbReference type="InterPro" id="IPR044161">
    <property type="entry name" value="SPS"/>
</dbReference>
<reference evidence="8 9" key="1">
    <citation type="submission" date="2020-06" db="EMBL/GenBank/DDBJ databases">
        <title>Description of novel acetic acid bacteria.</title>
        <authorList>
            <person name="Sombolestani A."/>
        </authorList>
    </citation>
    <scope>NUCLEOTIDE SEQUENCE [LARGE SCALE GENOMIC DNA]</scope>
    <source>
        <strain evidence="8 9">LMG 26838</strain>
    </source>
</reference>
<dbReference type="Gene3D" id="3.40.50.2000">
    <property type="entry name" value="Glycogen Phosphorylase B"/>
    <property type="match status" value="2"/>
</dbReference>
<keyword evidence="4 8" id="KW-0808">Transferase</keyword>
<evidence type="ECO:0000259" key="6">
    <source>
        <dbReference type="Pfam" id="PF00534"/>
    </source>
</evidence>
<comment type="catalytic activity">
    <reaction evidence="5">
        <text>beta-D-fructose 6-phosphate + UDP-alpha-D-glucose = sucrose 6(F)-phosphate + UDP + H(+)</text>
        <dbReference type="Rhea" id="RHEA:22172"/>
        <dbReference type="ChEBI" id="CHEBI:15378"/>
        <dbReference type="ChEBI" id="CHEBI:57634"/>
        <dbReference type="ChEBI" id="CHEBI:57723"/>
        <dbReference type="ChEBI" id="CHEBI:58223"/>
        <dbReference type="ChEBI" id="CHEBI:58885"/>
        <dbReference type="EC" id="2.4.1.14"/>
    </reaction>
</comment>
<dbReference type="Pfam" id="PF13439">
    <property type="entry name" value="Glyco_transf_4"/>
    <property type="match status" value="1"/>
</dbReference>
<feature type="domain" description="Glycosyl transferase family 1" evidence="6">
    <location>
        <begin position="229"/>
        <end position="401"/>
    </location>
</feature>
<dbReference type="Proteomes" id="UP000565205">
    <property type="component" value="Unassembled WGS sequence"/>
</dbReference>
<sequence>MHILHLSLTGCLRAPPVRYGVTGDTGGHVAYVLDAAAAQARLADVSKVTIVTRRFDEPSLDRIHLVAHEPVSPKLDIRRISDSDSQYLDKSQLLDRLPELADSLAALLAGMSPRVDVIHAHFADAAWIAGQMARRLSIPFVYTPHSLGIDKARCLPDTVAGYGQRVAQERHAIASADGIIVSSLDEAQRQVPNYGVCTEGRLEVIEPGAPVCAAADASAARYLLATLLNDPTRPIVLAVARPVRRKNLVALAEAFADCPALSDRANLVIIAGDHHSPRLDDEERDTLRALRHVRDRLPGRFALPPRHDRALVQSLYAAAAESGGVFVNPALHEPFGLTLLEAAQAGLPVVATCHGGPVEIVASIGHGLLVDPNVPADIATACLGIIDDPDAYARFAEAGRRHSGRLDWTRYAQRSRHLYRRLCRDATATHRRPEQASTLPAGAA</sequence>
<dbReference type="Pfam" id="PF00534">
    <property type="entry name" value="Glycos_transf_1"/>
    <property type="match status" value="1"/>
</dbReference>
<name>A0A850NPS1_9PROT</name>
<comment type="caution">
    <text evidence="8">The sequence shown here is derived from an EMBL/GenBank/DDBJ whole genome shotgun (WGS) entry which is preliminary data.</text>
</comment>
<evidence type="ECO:0000256" key="3">
    <source>
        <dbReference type="ARBA" id="ARBA00022676"/>
    </source>
</evidence>
<gene>
    <name evidence="8" type="ORF">HUK83_05840</name>
</gene>
<evidence type="ECO:0000256" key="4">
    <source>
        <dbReference type="ARBA" id="ARBA00022679"/>
    </source>
</evidence>
<proteinExistence type="inferred from homology"/>
<organism evidence="8 9">
    <name type="scientific">Endobacter medicaginis</name>
    <dbReference type="NCBI Taxonomy" id="1181271"/>
    <lineage>
        <taxon>Bacteria</taxon>
        <taxon>Pseudomonadati</taxon>
        <taxon>Pseudomonadota</taxon>
        <taxon>Alphaproteobacteria</taxon>
        <taxon>Acetobacterales</taxon>
        <taxon>Acetobacteraceae</taxon>
        <taxon>Endobacter</taxon>
    </lineage>
</organism>
<dbReference type="EMBL" id="JABXXQ010000075">
    <property type="protein sequence ID" value="NVN29856.1"/>
    <property type="molecule type" value="Genomic_DNA"/>
</dbReference>
<evidence type="ECO:0000313" key="9">
    <source>
        <dbReference type="Proteomes" id="UP000565205"/>
    </source>
</evidence>
<dbReference type="EC" id="2.4.1.14" evidence="2"/>
<evidence type="ECO:0000256" key="1">
    <source>
        <dbReference type="ARBA" id="ARBA00006530"/>
    </source>
</evidence>
<dbReference type="InterPro" id="IPR001296">
    <property type="entry name" value="Glyco_trans_1"/>
</dbReference>
<dbReference type="PANTHER" id="PTHR46039:SF5">
    <property type="entry name" value="SUCROSE-PHOSPHATE SYNTHASE 3-RELATED"/>
    <property type="match status" value="1"/>
</dbReference>
<comment type="similarity">
    <text evidence="1">Belongs to the glycosyltransferase 1 family.</text>
</comment>
<evidence type="ECO:0000256" key="5">
    <source>
        <dbReference type="ARBA" id="ARBA00047471"/>
    </source>
</evidence>
<accession>A0A850NPS1</accession>
<protein>
    <recommendedName>
        <fullName evidence="2">sucrose-phosphate synthase</fullName>
        <ecNumber evidence="2">2.4.1.14</ecNumber>
    </recommendedName>
</protein>
<dbReference type="AlphaFoldDB" id="A0A850NPS1"/>
<dbReference type="SUPFAM" id="SSF53756">
    <property type="entry name" value="UDP-Glycosyltransferase/glycogen phosphorylase"/>
    <property type="match status" value="1"/>
</dbReference>
<dbReference type="PANTHER" id="PTHR46039">
    <property type="entry name" value="SUCROSE-PHOSPHATE SYNTHASE 3-RELATED"/>
    <property type="match status" value="1"/>
</dbReference>